<gene>
    <name evidence="1" type="ORF">I6I53_13150</name>
</gene>
<sequence length="175" mass="19951">MTLDQSTLLYASVLRQLLPVGGYDTSANTNIAIDIYAHAKLLAQTDFDGKRLLSVIHDIPPELISEYEREYGLPLNCSFDDDRSIEERINIVKWVRSHIFGTEYYRQLLSFFGVELINLVKPKPMQCTDPCTAPVNTEQLRYKIKLLVKNSNTANMSCIIESYFPAFLQIDPVEA</sequence>
<dbReference type="GeneID" id="66212398"/>
<evidence type="ECO:0008006" key="3">
    <source>
        <dbReference type="Google" id="ProtNLM"/>
    </source>
</evidence>
<dbReference type="RefSeq" id="WP_034697862.1">
    <property type="nucleotide sequence ID" value="NZ_BKGH01000084.1"/>
</dbReference>
<accession>A0A7T9ULD5</accession>
<dbReference type="AlphaFoldDB" id="A0A7T9ULD5"/>
<dbReference type="Proteomes" id="UP000595320">
    <property type="component" value="Chromosome"/>
</dbReference>
<protein>
    <recommendedName>
        <fullName evidence="3">DUF2313 domain-containing protein</fullName>
    </recommendedName>
</protein>
<reference evidence="1 2" key="1">
    <citation type="submission" date="2021-01" db="EMBL/GenBank/DDBJ databases">
        <title>FDA dAtabase for Regulatory Grade micrObial Sequences (FDA-ARGOS): Supporting development and validation of Infectious Disease Dx tests.</title>
        <authorList>
            <person name="Sproer C."/>
            <person name="Gronow S."/>
            <person name="Severitt S."/>
            <person name="Schroder I."/>
            <person name="Tallon L."/>
            <person name="Sadzewicz L."/>
            <person name="Zhao X."/>
            <person name="Boylan J."/>
            <person name="Ott S."/>
            <person name="Bowen H."/>
            <person name="Vavikolanu K."/>
            <person name="Mehta A."/>
            <person name="Aluvathingal J."/>
            <person name="Nadendla S."/>
            <person name="Lowell S."/>
            <person name="Myers T."/>
            <person name="Yan Y."/>
            <person name="Sichtig H."/>
        </authorList>
    </citation>
    <scope>NUCLEOTIDE SEQUENCE [LARGE SCALE GENOMIC DNA]</scope>
    <source>
        <strain evidence="1 2">FDAARGOS_1096</strain>
    </source>
</reference>
<evidence type="ECO:0000313" key="2">
    <source>
        <dbReference type="Proteomes" id="UP000595320"/>
    </source>
</evidence>
<organism evidence="1 2">
    <name type="scientific">Acinetobacter ursingii</name>
    <dbReference type="NCBI Taxonomy" id="108980"/>
    <lineage>
        <taxon>Bacteria</taxon>
        <taxon>Pseudomonadati</taxon>
        <taxon>Pseudomonadota</taxon>
        <taxon>Gammaproteobacteria</taxon>
        <taxon>Moraxellales</taxon>
        <taxon>Moraxellaceae</taxon>
        <taxon>Acinetobacter</taxon>
    </lineage>
</organism>
<evidence type="ECO:0000313" key="1">
    <source>
        <dbReference type="EMBL" id="QQT87900.1"/>
    </source>
</evidence>
<dbReference type="EMBL" id="CP068176">
    <property type="protein sequence ID" value="QQT87900.1"/>
    <property type="molecule type" value="Genomic_DNA"/>
</dbReference>
<name>A0A7T9ULD5_9GAMM</name>
<proteinExistence type="predicted"/>